<feature type="compositionally biased region" description="Pro residues" evidence="1">
    <location>
        <begin position="7"/>
        <end position="21"/>
    </location>
</feature>
<accession>A0A9P4IK24</accession>
<gene>
    <name evidence="2" type="ORF">NA57DRAFT_71572</name>
</gene>
<organism evidence="2 3">
    <name type="scientific">Rhizodiscina lignyota</name>
    <dbReference type="NCBI Taxonomy" id="1504668"/>
    <lineage>
        <taxon>Eukaryota</taxon>
        <taxon>Fungi</taxon>
        <taxon>Dikarya</taxon>
        <taxon>Ascomycota</taxon>
        <taxon>Pezizomycotina</taxon>
        <taxon>Dothideomycetes</taxon>
        <taxon>Pleosporomycetidae</taxon>
        <taxon>Aulographales</taxon>
        <taxon>Rhizodiscinaceae</taxon>
        <taxon>Rhizodiscina</taxon>
    </lineage>
</organism>
<evidence type="ECO:0000313" key="2">
    <source>
        <dbReference type="EMBL" id="KAF2102584.1"/>
    </source>
</evidence>
<dbReference type="EMBL" id="ML978122">
    <property type="protein sequence ID" value="KAF2102584.1"/>
    <property type="molecule type" value="Genomic_DNA"/>
</dbReference>
<dbReference type="AlphaFoldDB" id="A0A9P4IK24"/>
<sequence>MASPALSIPPPPQPPSTPPLPDIESGPPSRLADGARYGNWHAIHQGMILWLREKKECEENGIPLPPDVHEDAFGHLVVVIGKDESKGELIFLQITTSPPRNDAPYRETIISEAESGRPRRHVPIFPTPTLFGTAGIQLRCSFMPEKKRRWVKTDTWYRLRYTCFNDGTKEQWLDDPSLSALACALWSQGGMKNWMGLSLRDGWELIRRANEWEDRWWVRSNGGVIFLGE</sequence>
<protein>
    <submittedName>
        <fullName evidence="2">Uncharacterized protein</fullName>
    </submittedName>
</protein>
<reference evidence="2" key="1">
    <citation type="journal article" date="2020" name="Stud. Mycol.">
        <title>101 Dothideomycetes genomes: a test case for predicting lifestyles and emergence of pathogens.</title>
        <authorList>
            <person name="Haridas S."/>
            <person name="Albert R."/>
            <person name="Binder M."/>
            <person name="Bloem J."/>
            <person name="Labutti K."/>
            <person name="Salamov A."/>
            <person name="Andreopoulos B."/>
            <person name="Baker S."/>
            <person name="Barry K."/>
            <person name="Bills G."/>
            <person name="Bluhm B."/>
            <person name="Cannon C."/>
            <person name="Castanera R."/>
            <person name="Culley D."/>
            <person name="Daum C."/>
            <person name="Ezra D."/>
            <person name="Gonzalez J."/>
            <person name="Henrissat B."/>
            <person name="Kuo A."/>
            <person name="Liang C."/>
            <person name="Lipzen A."/>
            <person name="Lutzoni F."/>
            <person name="Magnuson J."/>
            <person name="Mondo S."/>
            <person name="Nolan M."/>
            <person name="Ohm R."/>
            <person name="Pangilinan J."/>
            <person name="Park H.-J."/>
            <person name="Ramirez L."/>
            <person name="Alfaro M."/>
            <person name="Sun H."/>
            <person name="Tritt A."/>
            <person name="Yoshinaga Y."/>
            <person name="Zwiers L.-H."/>
            <person name="Turgeon B."/>
            <person name="Goodwin S."/>
            <person name="Spatafora J."/>
            <person name="Crous P."/>
            <person name="Grigoriev I."/>
        </authorList>
    </citation>
    <scope>NUCLEOTIDE SEQUENCE</scope>
    <source>
        <strain evidence="2">CBS 133067</strain>
    </source>
</reference>
<dbReference type="OrthoDB" id="3537171at2759"/>
<keyword evidence="3" id="KW-1185">Reference proteome</keyword>
<comment type="caution">
    <text evidence="2">The sequence shown here is derived from an EMBL/GenBank/DDBJ whole genome shotgun (WGS) entry which is preliminary data.</text>
</comment>
<name>A0A9P4IK24_9PEZI</name>
<dbReference type="Proteomes" id="UP000799772">
    <property type="component" value="Unassembled WGS sequence"/>
</dbReference>
<evidence type="ECO:0000313" key="3">
    <source>
        <dbReference type="Proteomes" id="UP000799772"/>
    </source>
</evidence>
<evidence type="ECO:0000256" key="1">
    <source>
        <dbReference type="SAM" id="MobiDB-lite"/>
    </source>
</evidence>
<feature type="region of interest" description="Disordered" evidence="1">
    <location>
        <begin position="1"/>
        <end position="34"/>
    </location>
</feature>
<proteinExistence type="predicted"/>